<protein>
    <submittedName>
        <fullName evidence="3">SGF29 tudor-like domain-containing protein</fullName>
    </submittedName>
</protein>
<reference evidence="3" key="1">
    <citation type="journal article" date="2020" name="Stud. Mycol.">
        <title>101 Dothideomycetes genomes: a test case for predicting lifestyles and emergence of pathogens.</title>
        <authorList>
            <person name="Haridas S."/>
            <person name="Albert R."/>
            <person name="Binder M."/>
            <person name="Bloem J."/>
            <person name="Labutti K."/>
            <person name="Salamov A."/>
            <person name="Andreopoulos B."/>
            <person name="Baker S."/>
            <person name="Barry K."/>
            <person name="Bills G."/>
            <person name="Bluhm B."/>
            <person name="Cannon C."/>
            <person name="Castanera R."/>
            <person name="Culley D."/>
            <person name="Daum C."/>
            <person name="Ezra D."/>
            <person name="Gonzalez J."/>
            <person name="Henrissat B."/>
            <person name="Kuo A."/>
            <person name="Liang C."/>
            <person name="Lipzen A."/>
            <person name="Lutzoni F."/>
            <person name="Magnuson J."/>
            <person name="Mondo S."/>
            <person name="Nolan M."/>
            <person name="Ohm R."/>
            <person name="Pangilinan J."/>
            <person name="Park H.-J."/>
            <person name="Ramirez L."/>
            <person name="Alfaro M."/>
            <person name="Sun H."/>
            <person name="Tritt A."/>
            <person name="Yoshinaga Y."/>
            <person name="Zwiers L.-H."/>
            <person name="Turgeon B."/>
            <person name="Goodwin S."/>
            <person name="Spatafora J."/>
            <person name="Crous P."/>
            <person name="Grigoriev I."/>
        </authorList>
    </citation>
    <scope>NUCLEOTIDE SEQUENCE</scope>
    <source>
        <strain evidence="3">CBS 113389</strain>
    </source>
</reference>
<keyword evidence="4" id="KW-1185">Reference proteome</keyword>
<dbReference type="GO" id="GO:0000124">
    <property type="term" value="C:SAGA complex"/>
    <property type="evidence" value="ECO:0007669"/>
    <property type="project" value="InterPro"/>
</dbReference>
<dbReference type="PANTHER" id="PTHR21539">
    <property type="entry name" value="SAGA-ASSOCIATED FACTOR 29"/>
    <property type="match status" value="1"/>
</dbReference>
<dbReference type="PROSITE" id="PS51518">
    <property type="entry name" value="SGF29_C"/>
    <property type="match status" value="1"/>
</dbReference>
<sequence>MSGRSRNAARSAPSHSNQDADEERRLWKEIRDKSTSVDTMVTRSNTIGNEIIDVESQQAALLSDGKLASASLDERLEKLYRENVKLCEEVQHIIEGKSNDMNLLDSLNILAGLREASEKANGTTTSGKLARPTKKGAKSAADDVVEEVASPRIRIGLGKDKGSRAGSVAATREASVKLEDGAESVASSNDGVVGSASKASAFGSALGSRSNRLVLTKGEIVFCRHSSASRPAVGADAVEGEGILCKVTAVIGEGKQRRYEVQDADTSGSALPPPQRASVSQLIKIPEGNDGLGELPKGKSVLAMYPDTTTFYKADVSEAWKEGKHSENVYVKLIFQEDEAPREVERRFVFVDK</sequence>
<dbReference type="InterPro" id="IPR010750">
    <property type="entry name" value="SGF29_tudor-like_dom"/>
</dbReference>
<feature type="region of interest" description="Disordered" evidence="1">
    <location>
        <begin position="120"/>
        <end position="142"/>
    </location>
</feature>
<dbReference type="Pfam" id="PF07039">
    <property type="entry name" value="SGF29_Tudor"/>
    <property type="match status" value="1"/>
</dbReference>
<dbReference type="OrthoDB" id="10265994at2759"/>
<dbReference type="InterPro" id="IPR047288">
    <property type="entry name" value="Tudor_SGF29_rpt1"/>
</dbReference>
<dbReference type="CDD" id="cd20393">
    <property type="entry name" value="Tudor_SGF29_rpt1"/>
    <property type="match status" value="1"/>
</dbReference>
<dbReference type="EMBL" id="MU001634">
    <property type="protein sequence ID" value="KAF2483958.1"/>
    <property type="molecule type" value="Genomic_DNA"/>
</dbReference>
<dbReference type="Gene3D" id="2.30.30.140">
    <property type="match status" value="1"/>
</dbReference>
<evidence type="ECO:0000313" key="4">
    <source>
        <dbReference type="Proteomes" id="UP000799767"/>
    </source>
</evidence>
<dbReference type="AlphaFoldDB" id="A0A6A6PV10"/>
<proteinExistence type="predicted"/>
<dbReference type="InterPro" id="IPR037802">
    <property type="entry name" value="SGF29"/>
</dbReference>
<name>A0A6A6PV10_9PEZI</name>
<organism evidence="3 4">
    <name type="scientific">Neohortaea acidophila</name>
    <dbReference type="NCBI Taxonomy" id="245834"/>
    <lineage>
        <taxon>Eukaryota</taxon>
        <taxon>Fungi</taxon>
        <taxon>Dikarya</taxon>
        <taxon>Ascomycota</taxon>
        <taxon>Pezizomycotina</taxon>
        <taxon>Dothideomycetes</taxon>
        <taxon>Dothideomycetidae</taxon>
        <taxon>Mycosphaerellales</taxon>
        <taxon>Teratosphaeriaceae</taxon>
        <taxon>Neohortaea</taxon>
    </lineage>
</organism>
<feature type="domain" description="SGF29 C-terminal" evidence="2">
    <location>
        <begin position="211"/>
        <end position="353"/>
    </location>
</feature>
<gene>
    <name evidence="3" type="ORF">BDY17DRAFT_322844</name>
</gene>
<dbReference type="PANTHER" id="PTHR21539:SF0">
    <property type="entry name" value="SAGA-ASSOCIATED FACTOR 29"/>
    <property type="match status" value="1"/>
</dbReference>
<dbReference type="GeneID" id="54477891"/>
<evidence type="ECO:0000259" key="2">
    <source>
        <dbReference type="PROSITE" id="PS51518"/>
    </source>
</evidence>
<dbReference type="Proteomes" id="UP000799767">
    <property type="component" value="Unassembled WGS sequence"/>
</dbReference>
<feature type="region of interest" description="Disordered" evidence="1">
    <location>
        <begin position="1"/>
        <end position="25"/>
    </location>
</feature>
<accession>A0A6A6PV10</accession>
<evidence type="ECO:0000313" key="3">
    <source>
        <dbReference type="EMBL" id="KAF2483958.1"/>
    </source>
</evidence>
<dbReference type="RefSeq" id="XP_033590528.1">
    <property type="nucleotide sequence ID" value="XM_033736889.1"/>
</dbReference>
<evidence type="ECO:0000256" key="1">
    <source>
        <dbReference type="SAM" id="MobiDB-lite"/>
    </source>
</evidence>